<sequence>MITKNCALGQMKPCLALLLQCAVKVIRTSAWYRKGYNFIIHDSVLICTGKMFRICKGLYWDKLPFKPPIAGIHRDRMYGNKASLTLCGEEAAIQCEQLIGTDLLLRAAGNPFVVHRAIWTMCDGIYRSLCVQ</sequence>
<feature type="chain" id="PRO_5037585966" description="BTB domain-containing protein" evidence="1">
    <location>
        <begin position="17"/>
        <end position="132"/>
    </location>
</feature>
<protein>
    <recommendedName>
        <fullName evidence="4">BTB domain-containing protein</fullName>
    </recommendedName>
</protein>
<feature type="signal peptide" evidence="1">
    <location>
        <begin position="1"/>
        <end position="16"/>
    </location>
</feature>
<dbReference type="Proteomes" id="UP000694892">
    <property type="component" value="Chromosome 9_10L"/>
</dbReference>
<proteinExistence type="predicted"/>
<keyword evidence="1" id="KW-0732">Signal</keyword>
<evidence type="ECO:0000313" key="3">
    <source>
        <dbReference type="Proteomes" id="UP000694892"/>
    </source>
</evidence>
<evidence type="ECO:0008006" key="4">
    <source>
        <dbReference type="Google" id="ProtNLM"/>
    </source>
</evidence>
<dbReference type="EMBL" id="CM004482">
    <property type="protein sequence ID" value="OCT63438.1"/>
    <property type="molecule type" value="Genomic_DNA"/>
</dbReference>
<reference evidence="3" key="1">
    <citation type="journal article" date="2016" name="Nature">
        <title>Genome evolution in the allotetraploid frog Xenopus laevis.</title>
        <authorList>
            <person name="Session A.M."/>
            <person name="Uno Y."/>
            <person name="Kwon T."/>
            <person name="Chapman J.A."/>
            <person name="Toyoda A."/>
            <person name="Takahashi S."/>
            <person name="Fukui A."/>
            <person name="Hikosaka A."/>
            <person name="Suzuki A."/>
            <person name="Kondo M."/>
            <person name="van Heeringen S.J."/>
            <person name="Quigley I."/>
            <person name="Heinz S."/>
            <person name="Ogino H."/>
            <person name="Ochi H."/>
            <person name="Hellsten U."/>
            <person name="Lyons J.B."/>
            <person name="Simakov O."/>
            <person name="Putnam N."/>
            <person name="Stites J."/>
            <person name="Kuroki Y."/>
            <person name="Tanaka T."/>
            <person name="Michiue T."/>
            <person name="Watanabe M."/>
            <person name="Bogdanovic O."/>
            <person name="Lister R."/>
            <person name="Georgiou G."/>
            <person name="Paranjpe S.S."/>
            <person name="van Kruijsbergen I."/>
            <person name="Shu S."/>
            <person name="Carlson J."/>
            <person name="Kinoshita T."/>
            <person name="Ohta Y."/>
            <person name="Mawaribuchi S."/>
            <person name="Jenkins J."/>
            <person name="Grimwood J."/>
            <person name="Schmutz J."/>
            <person name="Mitros T."/>
            <person name="Mozaffari S.V."/>
            <person name="Suzuki Y."/>
            <person name="Haramoto Y."/>
            <person name="Yamamoto T.S."/>
            <person name="Takagi C."/>
            <person name="Heald R."/>
            <person name="Miller K."/>
            <person name="Haudenschild C."/>
            <person name="Kitzman J."/>
            <person name="Nakayama T."/>
            <person name="Izutsu Y."/>
            <person name="Robert J."/>
            <person name="Fortriede J."/>
            <person name="Burns K."/>
            <person name="Lotay V."/>
            <person name="Karimi K."/>
            <person name="Yasuoka Y."/>
            <person name="Dichmann D.S."/>
            <person name="Flajnik M.F."/>
            <person name="Houston D.W."/>
            <person name="Shendure J."/>
            <person name="DuPasquier L."/>
            <person name="Vize P.D."/>
            <person name="Zorn A.M."/>
            <person name="Ito M."/>
            <person name="Marcotte E.M."/>
            <person name="Wallingford J.B."/>
            <person name="Ito Y."/>
            <person name="Asashima M."/>
            <person name="Ueno N."/>
            <person name="Matsuda Y."/>
            <person name="Veenstra G.J."/>
            <person name="Fujiyama A."/>
            <person name="Harland R.M."/>
            <person name="Taira M."/>
            <person name="Rokhsar D.S."/>
        </authorList>
    </citation>
    <scope>NUCLEOTIDE SEQUENCE [LARGE SCALE GENOMIC DNA]</scope>
    <source>
        <strain evidence="3">J</strain>
    </source>
</reference>
<name>A0A974H3G1_XENLA</name>
<evidence type="ECO:0000313" key="2">
    <source>
        <dbReference type="EMBL" id="OCT63438.1"/>
    </source>
</evidence>
<evidence type="ECO:0000256" key="1">
    <source>
        <dbReference type="SAM" id="SignalP"/>
    </source>
</evidence>
<accession>A0A974H3G1</accession>
<gene>
    <name evidence="2" type="ORF">XELAEV_18044534mg</name>
</gene>
<dbReference type="AlphaFoldDB" id="A0A974H3G1"/>
<organism evidence="2 3">
    <name type="scientific">Xenopus laevis</name>
    <name type="common">African clawed frog</name>
    <dbReference type="NCBI Taxonomy" id="8355"/>
    <lineage>
        <taxon>Eukaryota</taxon>
        <taxon>Metazoa</taxon>
        <taxon>Chordata</taxon>
        <taxon>Craniata</taxon>
        <taxon>Vertebrata</taxon>
        <taxon>Euteleostomi</taxon>
        <taxon>Amphibia</taxon>
        <taxon>Batrachia</taxon>
        <taxon>Anura</taxon>
        <taxon>Pipoidea</taxon>
        <taxon>Pipidae</taxon>
        <taxon>Xenopodinae</taxon>
        <taxon>Xenopus</taxon>
        <taxon>Xenopus</taxon>
    </lineage>
</organism>